<feature type="transmembrane region" description="Helical" evidence="2">
    <location>
        <begin position="387"/>
        <end position="413"/>
    </location>
</feature>
<accession>A0ABN0VUX0</accession>
<evidence type="ECO:0000256" key="2">
    <source>
        <dbReference type="SAM" id="Phobius"/>
    </source>
</evidence>
<evidence type="ECO:0000313" key="3">
    <source>
        <dbReference type="EMBL" id="GAA0317962.1"/>
    </source>
</evidence>
<feature type="transmembrane region" description="Helical" evidence="2">
    <location>
        <begin position="419"/>
        <end position="445"/>
    </location>
</feature>
<keyword evidence="2" id="KW-0812">Transmembrane</keyword>
<feature type="region of interest" description="Disordered" evidence="1">
    <location>
        <begin position="768"/>
        <end position="806"/>
    </location>
</feature>
<gene>
    <name evidence="3" type="ORF">GCM10010302_66280</name>
</gene>
<protein>
    <submittedName>
        <fullName evidence="3">FtsX-like permease family protein</fullName>
    </submittedName>
</protein>
<feature type="transmembrane region" description="Helical" evidence="2">
    <location>
        <begin position="495"/>
        <end position="517"/>
    </location>
</feature>
<feature type="transmembrane region" description="Helical" evidence="2">
    <location>
        <begin position="835"/>
        <end position="859"/>
    </location>
</feature>
<feature type="transmembrane region" description="Helical" evidence="2">
    <location>
        <begin position="556"/>
        <end position="576"/>
    </location>
</feature>
<proteinExistence type="predicted"/>
<keyword evidence="4" id="KW-1185">Reference proteome</keyword>
<dbReference type="RefSeq" id="WP_344167455.1">
    <property type="nucleotide sequence ID" value="NZ_BAAABV010000028.1"/>
</dbReference>
<comment type="caution">
    <text evidence="3">The sequence shown here is derived from an EMBL/GenBank/DDBJ whole genome shotgun (WGS) entry which is preliminary data.</text>
</comment>
<feature type="region of interest" description="Disordered" evidence="1">
    <location>
        <begin position="78"/>
        <end position="97"/>
    </location>
</feature>
<organism evidence="3 4">
    <name type="scientific">Streptomyces polychromogenes</name>
    <dbReference type="NCBI Taxonomy" id="67342"/>
    <lineage>
        <taxon>Bacteria</taxon>
        <taxon>Bacillati</taxon>
        <taxon>Actinomycetota</taxon>
        <taxon>Actinomycetes</taxon>
        <taxon>Kitasatosporales</taxon>
        <taxon>Streptomycetaceae</taxon>
        <taxon>Streptomyces</taxon>
    </lineage>
</organism>
<feature type="transmembrane region" description="Helical" evidence="2">
    <location>
        <begin position="38"/>
        <end position="57"/>
    </location>
</feature>
<feature type="transmembrane region" description="Helical" evidence="2">
    <location>
        <begin position="343"/>
        <end position="366"/>
    </location>
</feature>
<keyword evidence="2" id="KW-1133">Transmembrane helix</keyword>
<dbReference type="Proteomes" id="UP001501867">
    <property type="component" value="Unassembled WGS sequence"/>
</dbReference>
<evidence type="ECO:0000256" key="1">
    <source>
        <dbReference type="SAM" id="MobiDB-lite"/>
    </source>
</evidence>
<feature type="transmembrane region" description="Helical" evidence="2">
    <location>
        <begin position="929"/>
        <end position="951"/>
    </location>
</feature>
<feature type="region of interest" description="Disordered" evidence="1">
    <location>
        <begin position="1"/>
        <end position="24"/>
    </location>
</feature>
<reference evidence="3 4" key="1">
    <citation type="journal article" date="2019" name="Int. J. Syst. Evol. Microbiol.">
        <title>The Global Catalogue of Microorganisms (GCM) 10K type strain sequencing project: providing services to taxonomists for standard genome sequencing and annotation.</title>
        <authorList>
            <consortium name="The Broad Institute Genomics Platform"/>
            <consortium name="The Broad Institute Genome Sequencing Center for Infectious Disease"/>
            <person name="Wu L."/>
            <person name="Ma J."/>
        </authorList>
    </citation>
    <scope>NUCLEOTIDE SEQUENCE [LARGE SCALE GENOMIC DNA]</scope>
    <source>
        <strain evidence="3 4">JCM 4505</strain>
    </source>
</reference>
<name>A0ABN0VUX0_9ACTN</name>
<feature type="transmembrane region" description="Helical" evidence="2">
    <location>
        <begin position="880"/>
        <end position="909"/>
    </location>
</feature>
<sequence>MTTLPPPTTPRPSATPRPAPAAAGPAPWVATRLRAAKLGTLLAAVLAFVAVLLAAALPRAQDRGADQALRSFLQRGGPGYTSLTATAPPPERDQGTDLLDTTRRTLLAHTGGSFHVDPDTVVYGTWTVKGRGLLNPELDAPSGLPPVMRLLYVRDARAHVRLVEGNWPADAPAAPGTAAQDGPPLKIALSQRAARTIGARLGSVLTTSPVPGGGPRAEVVGLYAVADETEDFWVDLGCLAFACAYHQGDNAYWAADALVGAADLPRLDGWSSTAEDFWRLPVDTGRLRADRLAATERDIASYVTGPVAAELVSQTGREMLRTNSRLPELFTQARARARAAAPLAAIGPAGVAGVALVVLCLAGALAADRREPELRLLLARGGSRAGIVGRLLGEGAVTVLPAAAAATALAVLLLPTPRLAASLISAAAVTLLALLAFPVRAAVLLSPPRPAARWRRPVAELLVLAATGAAVLEVRRRGVAPSGSGVDPLLIAAPLLLALCGGLLLARILPLVTAGLARAAGRSRGLVGFLGLARAARGPGGRSSAAPARGRTGPSVLPLIALLLAVTTGGFGASVLRSVDAARLAGAHRTIGGDAAISAVGAGTLPEGLVKAADGLPGVRTSVALWTDDDSWVLGTSRDRTRVTLVVAEPAAYAALSRALGCGAFAPALLGGGGTGSAEAPVPVLFSAGLARQAAPGTHTLRPGTGGELRVRSAGVIDCTPAPSGPGGETVVLPAGPATALIRGAAHPNRWLATGSVDAERLRALTRAARPAPSATPPAASPAPSAAPSTPSPDPAPEPAARQDPDAGERYLVRTSAEYVAELGADPLQGSAERLFWSCVAAAAGFALLAVLLTLLRSVPERAALLARLRTMGLRRRQGVALILAEALPQTLAATLGGALTAAAAVALLGPAMDLSTLVGASAPTGVGLFAGAVLTPALGLAALVAAAVLVEAATSGRRQITTELRAGDQR</sequence>
<keyword evidence="2" id="KW-0472">Membrane</keyword>
<dbReference type="EMBL" id="BAAABV010000028">
    <property type="protein sequence ID" value="GAA0317962.1"/>
    <property type="molecule type" value="Genomic_DNA"/>
</dbReference>
<evidence type="ECO:0000313" key="4">
    <source>
        <dbReference type="Proteomes" id="UP001501867"/>
    </source>
</evidence>
<feature type="compositionally biased region" description="Pro residues" evidence="1">
    <location>
        <begin position="1"/>
        <end position="19"/>
    </location>
</feature>